<evidence type="ECO:0000313" key="9">
    <source>
        <dbReference type="Proteomes" id="UP001642484"/>
    </source>
</evidence>
<organism evidence="8 9">
    <name type="scientific">Durusdinium trenchii</name>
    <dbReference type="NCBI Taxonomy" id="1381693"/>
    <lineage>
        <taxon>Eukaryota</taxon>
        <taxon>Sar</taxon>
        <taxon>Alveolata</taxon>
        <taxon>Dinophyceae</taxon>
        <taxon>Suessiales</taxon>
        <taxon>Symbiodiniaceae</taxon>
        <taxon>Durusdinium</taxon>
    </lineage>
</organism>
<name>A0ABP0J8X9_9DINO</name>
<feature type="transmembrane region" description="Helical" evidence="6">
    <location>
        <begin position="351"/>
        <end position="379"/>
    </location>
</feature>
<evidence type="ECO:0000256" key="4">
    <source>
        <dbReference type="ARBA" id="ARBA00022989"/>
    </source>
</evidence>
<feature type="transmembrane region" description="Helical" evidence="6">
    <location>
        <begin position="278"/>
        <end position="301"/>
    </location>
</feature>
<proteinExistence type="inferred from homology"/>
<feature type="transmembrane region" description="Helical" evidence="6">
    <location>
        <begin position="12"/>
        <end position="33"/>
    </location>
</feature>
<evidence type="ECO:0000256" key="6">
    <source>
        <dbReference type="SAM" id="Phobius"/>
    </source>
</evidence>
<keyword evidence="9" id="KW-1185">Reference proteome</keyword>
<comment type="caution">
    <text evidence="8">The sequence shown here is derived from an EMBL/GenBank/DDBJ whole genome shotgun (WGS) entry which is preliminary data.</text>
</comment>
<gene>
    <name evidence="8" type="ORF">CCMP2556_LOCUS10232</name>
</gene>
<keyword evidence="4 6" id="KW-1133">Transmembrane helix</keyword>
<evidence type="ECO:0000259" key="7">
    <source>
        <dbReference type="PROSITE" id="PS50222"/>
    </source>
</evidence>
<sequence>MLDIAFQAPWLYGTIALFVLIAGLLFASMKFLGRYIADQQMERVHPPNARKLSNEDFEALCCRTGLTRAEISRLYMSFMRITDGNSNENAEKIIQEVPYFQGPLQDRMVSALKLPEELDFVILASALSVFSEKAALDDKMRFLFRLYSSEASGTVSKQDLTKLLDDVLPEFPDEEERSTLIERAVEGTFEELCGSSEDQELGMEQFQMVLGSAWRVLLEFLMMALYIAFWLAAPMPVGTQMEELFRRYIMLKGLACCGYGLCVGVLLGSLGVDLAPFFGLFAFLLSFVPEVGAIVALLLPAPVILFDSRLESPGMTLFVATSAQLGLKFVFANVVEVKLVEADQLMKLHPVVILMAVTFFGFIWGPTGMLLAVPLVAYFKAALLSKTVPACYRDPVLVILEGDRLAPVKYARKIPGLTTGIEMMPMEGSSADTLAEEVCEDR</sequence>
<evidence type="ECO:0000256" key="2">
    <source>
        <dbReference type="ARBA" id="ARBA00009773"/>
    </source>
</evidence>
<keyword evidence="5 6" id="KW-0472">Membrane</keyword>
<dbReference type="InterPro" id="IPR002048">
    <property type="entry name" value="EF_hand_dom"/>
</dbReference>
<reference evidence="8 9" key="1">
    <citation type="submission" date="2024-02" db="EMBL/GenBank/DDBJ databases">
        <authorList>
            <person name="Chen Y."/>
            <person name="Shah S."/>
            <person name="Dougan E. K."/>
            <person name="Thang M."/>
            <person name="Chan C."/>
        </authorList>
    </citation>
    <scope>NUCLEOTIDE SEQUENCE [LARGE SCALE GENOMIC DNA]</scope>
</reference>
<dbReference type="PANTHER" id="PTHR46971:SF1">
    <property type="entry name" value="CALCINEURIN B SUBUNIT (PROTEIN PHOSPHATASE 2B REGULATORY SUBUNIT)-LIKE PROTEIN"/>
    <property type="match status" value="1"/>
</dbReference>
<evidence type="ECO:0000256" key="3">
    <source>
        <dbReference type="ARBA" id="ARBA00022692"/>
    </source>
</evidence>
<feature type="transmembrane region" description="Helical" evidence="6">
    <location>
        <begin position="253"/>
        <end position="272"/>
    </location>
</feature>
<feature type="domain" description="EF-hand" evidence="7">
    <location>
        <begin position="135"/>
        <end position="170"/>
    </location>
</feature>
<dbReference type="PROSITE" id="PS50222">
    <property type="entry name" value="EF_HAND_2"/>
    <property type="match status" value="1"/>
</dbReference>
<dbReference type="EMBL" id="CAXAMN010004758">
    <property type="protein sequence ID" value="CAK9010845.1"/>
    <property type="molecule type" value="Genomic_DNA"/>
</dbReference>
<comment type="similarity">
    <text evidence="2">Belongs to the autoinducer-2 exporter (AI-2E) (TC 2.A.86) family.</text>
</comment>
<evidence type="ECO:0000256" key="1">
    <source>
        <dbReference type="ARBA" id="ARBA00004141"/>
    </source>
</evidence>
<dbReference type="InterPro" id="IPR011992">
    <property type="entry name" value="EF-hand-dom_pair"/>
</dbReference>
<dbReference type="PANTHER" id="PTHR46971">
    <property type="entry name" value="CALCINEURIN B SUBUNIT (PROTEIN PHOSPHATASE 2B REGULATORY SUBUNIT)-LIKE PROTEIN"/>
    <property type="match status" value="1"/>
</dbReference>
<keyword evidence="3 6" id="KW-0812">Transmembrane</keyword>
<dbReference type="SUPFAM" id="SSF47473">
    <property type="entry name" value="EF-hand"/>
    <property type="match status" value="1"/>
</dbReference>
<dbReference type="Pfam" id="PF01594">
    <property type="entry name" value="AI-2E_transport"/>
    <property type="match status" value="1"/>
</dbReference>
<accession>A0ABP0J8X9</accession>
<feature type="transmembrane region" description="Helical" evidence="6">
    <location>
        <begin position="313"/>
        <end position="331"/>
    </location>
</feature>
<evidence type="ECO:0000256" key="5">
    <source>
        <dbReference type="ARBA" id="ARBA00023136"/>
    </source>
</evidence>
<feature type="transmembrane region" description="Helical" evidence="6">
    <location>
        <begin position="213"/>
        <end position="232"/>
    </location>
</feature>
<dbReference type="Gene3D" id="1.10.238.10">
    <property type="entry name" value="EF-hand"/>
    <property type="match status" value="1"/>
</dbReference>
<protein>
    <recommendedName>
        <fullName evidence="7">EF-hand domain-containing protein</fullName>
    </recommendedName>
</protein>
<dbReference type="Proteomes" id="UP001642484">
    <property type="component" value="Unassembled WGS sequence"/>
</dbReference>
<dbReference type="InterPro" id="IPR002549">
    <property type="entry name" value="AI-2E-like"/>
</dbReference>
<comment type="subcellular location">
    <subcellularLocation>
        <location evidence="1">Membrane</location>
        <topology evidence="1">Multi-pass membrane protein</topology>
    </subcellularLocation>
</comment>
<evidence type="ECO:0000313" key="8">
    <source>
        <dbReference type="EMBL" id="CAK9010845.1"/>
    </source>
</evidence>